<proteinExistence type="predicted"/>
<organism evidence="1 2">
    <name type="scientific">Amnibacterium soli</name>
    <dbReference type="NCBI Taxonomy" id="1282736"/>
    <lineage>
        <taxon>Bacteria</taxon>
        <taxon>Bacillati</taxon>
        <taxon>Actinomycetota</taxon>
        <taxon>Actinomycetes</taxon>
        <taxon>Micrococcales</taxon>
        <taxon>Microbacteriaceae</taxon>
        <taxon>Amnibacterium</taxon>
    </lineage>
</organism>
<dbReference type="Proteomes" id="UP001500121">
    <property type="component" value="Unassembled WGS sequence"/>
</dbReference>
<evidence type="ECO:0000313" key="1">
    <source>
        <dbReference type="EMBL" id="GAA4742277.1"/>
    </source>
</evidence>
<dbReference type="RefSeq" id="WP_345480121.1">
    <property type="nucleotide sequence ID" value="NZ_BAABLP010000002.1"/>
</dbReference>
<name>A0ABP8Z0A4_9MICO</name>
<gene>
    <name evidence="1" type="ORF">GCM10025783_11990</name>
</gene>
<keyword evidence="2" id="KW-1185">Reference proteome</keyword>
<sequence>MNGPLAPSEERIDADPDLENRLTDYSIGRDFVFADFGFADDSDRLGDLAQQRFMQLAYRHGLAIVLTTGDLDVLRPDRDPLPDWAFARRD</sequence>
<protein>
    <submittedName>
        <fullName evidence="1">Uncharacterized protein</fullName>
    </submittedName>
</protein>
<comment type="caution">
    <text evidence="1">The sequence shown here is derived from an EMBL/GenBank/DDBJ whole genome shotgun (WGS) entry which is preliminary data.</text>
</comment>
<reference evidence="2" key="1">
    <citation type="journal article" date="2019" name="Int. J. Syst. Evol. Microbiol.">
        <title>The Global Catalogue of Microorganisms (GCM) 10K type strain sequencing project: providing services to taxonomists for standard genome sequencing and annotation.</title>
        <authorList>
            <consortium name="The Broad Institute Genomics Platform"/>
            <consortium name="The Broad Institute Genome Sequencing Center for Infectious Disease"/>
            <person name="Wu L."/>
            <person name="Ma J."/>
        </authorList>
    </citation>
    <scope>NUCLEOTIDE SEQUENCE [LARGE SCALE GENOMIC DNA]</scope>
    <source>
        <strain evidence="2">JCM 19015</strain>
    </source>
</reference>
<dbReference type="EMBL" id="BAABLP010000002">
    <property type="protein sequence ID" value="GAA4742277.1"/>
    <property type="molecule type" value="Genomic_DNA"/>
</dbReference>
<accession>A0ABP8Z0A4</accession>
<evidence type="ECO:0000313" key="2">
    <source>
        <dbReference type="Proteomes" id="UP001500121"/>
    </source>
</evidence>